<proteinExistence type="predicted"/>
<evidence type="ECO:0000313" key="1">
    <source>
        <dbReference type="EMBL" id="QQP58388.1"/>
    </source>
</evidence>
<sequence>DNELRGTIIATAARYAAFSLRIQKPQSLLWNHAAEVVKYSPSLSPKYANRLKIIKQYKKFMKI</sequence>
<reference evidence="2" key="1">
    <citation type="submission" date="2021-01" db="EMBL/GenBank/DDBJ databases">
        <title>Caligus Genome Assembly.</title>
        <authorList>
            <person name="Gallardo-Escarate C."/>
        </authorList>
    </citation>
    <scope>NUCLEOTIDE SEQUENCE [LARGE SCALE GENOMIC DNA]</scope>
</reference>
<accession>A0A7T8KMC5</accession>
<feature type="non-terminal residue" evidence="1">
    <location>
        <position position="1"/>
    </location>
</feature>
<organism evidence="1 2">
    <name type="scientific">Caligus rogercresseyi</name>
    <name type="common">Sea louse</name>
    <dbReference type="NCBI Taxonomy" id="217165"/>
    <lineage>
        <taxon>Eukaryota</taxon>
        <taxon>Metazoa</taxon>
        <taxon>Ecdysozoa</taxon>
        <taxon>Arthropoda</taxon>
        <taxon>Crustacea</taxon>
        <taxon>Multicrustacea</taxon>
        <taxon>Hexanauplia</taxon>
        <taxon>Copepoda</taxon>
        <taxon>Siphonostomatoida</taxon>
        <taxon>Caligidae</taxon>
        <taxon>Caligus</taxon>
    </lineage>
</organism>
<keyword evidence="2" id="KW-1185">Reference proteome</keyword>
<dbReference type="Proteomes" id="UP000595437">
    <property type="component" value="Chromosome 2"/>
</dbReference>
<gene>
    <name evidence="1" type="ORF">FKW44_003687</name>
</gene>
<name>A0A7T8KMC5_CALRO</name>
<dbReference type="AlphaFoldDB" id="A0A7T8KMC5"/>
<evidence type="ECO:0000313" key="2">
    <source>
        <dbReference type="Proteomes" id="UP000595437"/>
    </source>
</evidence>
<protein>
    <submittedName>
        <fullName evidence="1">Uncharacterized protein</fullName>
    </submittedName>
</protein>
<dbReference type="EMBL" id="CP045891">
    <property type="protein sequence ID" value="QQP58388.1"/>
    <property type="molecule type" value="Genomic_DNA"/>
</dbReference>